<feature type="transmembrane region" description="Helical" evidence="8">
    <location>
        <begin position="32"/>
        <end position="52"/>
    </location>
</feature>
<dbReference type="Proteomes" id="UP000267027">
    <property type="component" value="Unassembled WGS sequence"/>
</dbReference>
<keyword evidence="3" id="KW-1003">Cell membrane</keyword>
<gene>
    <name evidence="10" type="ORF">ACOC_LOCUS7820</name>
</gene>
<proteinExistence type="inferred from homology"/>
<sequence>MLPATISAAICTLLCMMLVCFLFMYNLFTVVVASLSILSICIGVFGILSLWGIDLDPISMATTIMSIGFSVDFPAHITFHYFREGLEDPQSKAASRLAKSLSAIGFPLLQCGFSTIIFVLCLLFVKTYMSEVFVKTMVLVVTLGLIHGLILVPAFLCALTSIYDTFFKNSV</sequence>
<comment type="subcellular location">
    <subcellularLocation>
        <location evidence="1">Cell membrane</location>
        <topology evidence="1">Multi-pass membrane protein</topology>
    </subcellularLocation>
</comment>
<dbReference type="AlphaFoldDB" id="A0A0R3PQX4"/>
<dbReference type="FunFam" id="1.20.1640.10:FF:000013">
    <property type="entry name" value="PaTched Related family"/>
    <property type="match status" value="1"/>
</dbReference>
<organism evidence="12">
    <name type="scientific">Angiostrongylus costaricensis</name>
    <name type="common">Nematode worm</name>
    <dbReference type="NCBI Taxonomy" id="334426"/>
    <lineage>
        <taxon>Eukaryota</taxon>
        <taxon>Metazoa</taxon>
        <taxon>Ecdysozoa</taxon>
        <taxon>Nematoda</taxon>
        <taxon>Chromadorea</taxon>
        <taxon>Rhabditida</taxon>
        <taxon>Rhabditina</taxon>
        <taxon>Rhabditomorpha</taxon>
        <taxon>Strongyloidea</taxon>
        <taxon>Metastrongylidae</taxon>
        <taxon>Angiostrongylus</taxon>
    </lineage>
</organism>
<dbReference type="PANTHER" id="PTHR10796">
    <property type="entry name" value="PATCHED-RELATED"/>
    <property type="match status" value="1"/>
</dbReference>
<reference evidence="10 11" key="2">
    <citation type="submission" date="2018-11" db="EMBL/GenBank/DDBJ databases">
        <authorList>
            <consortium name="Pathogen Informatics"/>
        </authorList>
    </citation>
    <scope>NUCLEOTIDE SEQUENCE [LARGE SCALE GENOMIC DNA]</scope>
    <source>
        <strain evidence="10 11">Costa Rica</strain>
    </source>
</reference>
<feature type="domain" description="Protein export membrane protein SecD/SecF C-terminal" evidence="9">
    <location>
        <begin position="8"/>
        <end position="149"/>
    </location>
</feature>
<dbReference type="GO" id="GO:0018996">
    <property type="term" value="P:molting cycle, collagen and cuticulin-based cuticle"/>
    <property type="evidence" value="ECO:0007669"/>
    <property type="project" value="TreeGrafter"/>
</dbReference>
<evidence type="ECO:0000256" key="1">
    <source>
        <dbReference type="ARBA" id="ARBA00004651"/>
    </source>
</evidence>
<evidence type="ECO:0000256" key="4">
    <source>
        <dbReference type="ARBA" id="ARBA00022692"/>
    </source>
</evidence>
<evidence type="ECO:0000256" key="5">
    <source>
        <dbReference type="ARBA" id="ARBA00022989"/>
    </source>
</evidence>
<name>A0A0R3PQX4_ANGCS</name>
<evidence type="ECO:0000313" key="10">
    <source>
        <dbReference type="EMBL" id="VDM59405.1"/>
    </source>
</evidence>
<reference evidence="12" key="1">
    <citation type="submission" date="2017-02" db="UniProtKB">
        <authorList>
            <consortium name="WormBaseParasite"/>
        </authorList>
    </citation>
    <scope>IDENTIFICATION</scope>
</reference>
<dbReference type="Pfam" id="PF02355">
    <property type="entry name" value="SecD_SecF_C"/>
    <property type="match status" value="1"/>
</dbReference>
<dbReference type="InterPro" id="IPR001036">
    <property type="entry name" value="Acrflvin-R"/>
</dbReference>
<dbReference type="OMA" id="ICMTTIC"/>
<dbReference type="GO" id="GO:0005886">
    <property type="term" value="C:plasma membrane"/>
    <property type="evidence" value="ECO:0007669"/>
    <property type="project" value="UniProtKB-SubCell"/>
</dbReference>
<dbReference type="PANTHER" id="PTHR10796:SF95">
    <property type="entry name" value="SSD DOMAIN-CONTAINING PROTEIN"/>
    <property type="match status" value="1"/>
</dbReference>
<dbReference type="InterPro" id="IPR048634">
    <property type="entry name" value="SecD_SecF_C"/>
</dbReference>
<evidence type="ECO:0000313" key="12">
    <source>
        <dbReference type="WBParaSite" id="ACOC_0000781901-mRNA-1"/>
    </source>
</evidence>
<dbReference type="OrthoDB" id="6510177at2759"/>
<feature type="transmembrane region" description="Helical" evidence="8">
    <location>
        <begin position="6"/>
        <end position="25"/>
    </location>
</feature>
<keyword evidence="4 8" id="KW-0812">Transmembrane</keyword>
<accession>A0A0R3PQX4</accession>
<evidence type="ECO:0000313" key="11">
    <source>
        <dbReference type="Proteomes" id="UP000267027"/>
    </source>
</evidence>
<keyword evidence="6 8" id="KW-0472">Membrane</keyword>
<evidence type="ECO:0000259" key="9">
    <source>
        <dbReference type="Pfam" id="PF02355"/>
    </source>
</evidence>
<feature type="transmembrane region" description="Helical" evidence="8">
    <location>
        <begin position="137"/>
        <end position="163"/>
    </location>
</feature>
<evidence type="ECO:0000256" key="2">
    <source>
        <dbReference type="ARBA" id="ARBA00005585"/>
    </source>
</evidence>
<dbReference type="GO" id="GO:0022857">
    <property type="term" value="F:transmembrane transporter activity"/>
    <property type="evidence" value="ECO:0007669"/>
    <property type="project" value="InterPro"/>
</dbReference>
<evidence type="ECO:0000256" key="3">
    <source>
        <dbReference type="ARBA" id="ARBA00022475"/>
    </source>
</evidence>
<evidence type="ECO:0000256" key="8">
    <source>
        <dbReference type="SAM" id="Phobius"/>
    </source>
</evidence>
<evidence type="ECO:0000256" key="7">
    <source>
        <dbReference type="ARBA" id="ARBA00023180"/>
    </source>
</evidence>
<keyword evidence="7" id="KW-0325">Glycoprotein</keyword>
<dbReference type="Gene3D" id="1.20.1640.10">
    <property type="entry name" value="Multidrug efflux transporter AcrB transmembrane domain"/>
    <property type="match status" value="1"/>
</dbReference>
<protein>
    <submittedName>
        <fullName evidence="12">SSD domain-containing protein</fullName>
    </submittedName>
</protein>
<dbReference type="InterPro" id="IPR051697">
    <property type="entry name" value="Patched_domain-protein"/>
</dbReference>
<dbReference type="EMBL" id="UYYA01004080">
    <property type="protein sequence ID" value="VDM59405.1"/>
    <property type="molecule type" value="Genomic_DNA"/>
</dbReference>
<evidence type="ECO:0000256" key="6">
    <source>
        <dbReference type="ARBA" id="ARBA00023136"/>
    </source>
</evidence>
<keyword evidence="11" id="KW-1185">Reference proteome</keyword>
<dbReference type="GO" id="GO:0006897">
    <property type="term" value="P:endocytosis"/>
    <property type="evidence" value="ECO:0007669"/>
    <property type="project" value="TreeGrafter"/>
</dbReference>
<keyword evidence="5 8" id="KW-1133">Transmembrane helix</keyword>
<comment type="similarity">
    <text evidence="2">Belongs to the patched family.</text>
</comment>
<dbReference type="GO" id="GO:0030659">
    <property type="term" value="C:cytoplasmic vesicle membrane"/>
    <property type="evidence" value="ECO:0007669"/>
    <property type="project" value="TreeGrafter"/>
</dbReference>
<dbReference type="PRINTS" id="PR00702">
    <property type="entry name" value="ACRIFLAVINRP"/>
</dbReference>
<feature type="transmembrane region" description="Helical" evidence="8">
    <location>
        <begin position="103"/>
        <end position="125"/>
    </location>
</feature>
<dbReference type="WBParaSite" id="ACOC_0000781901-mRNA-1">
    <property type="protein sequence ID" value="ACOC_0000781901-mRNA-1"/>
    <property type="gene ID" value="ACOC_0000781901"/>
</dbReference>
<dbReference type="SUPFAM" id="SSF82866">
    <property type="entry name" value="Multidrug efflux transporter AcrB transmembrane domain"/>
    <property type="match status" value="1"/>
</dbReference>